<dbReference type="Proteomes" id="UP000010793">
    <property type="component" value="Chromosome"/>
</dbReference>
<accession>A0A3B6VRC6</accession>
<dbReference type="AlphaFoldDB" id="A0A3B6VRC6"/>
<feature type="transmembrane region" description="Helical" evidence="1">
    <location>
        <begin position="329"/>
        <end position="350"/>
    </location>
</feature>
<keyword evidence="1" id="KW-0472">Membrane</keyword>
<feature type="transmembrane region" description="Helical" evidence="1">
    <location>
        <begin position="272"/>
        <end position="290"/>
    </location>
</feature>
<evidence type="ECO:0000256" key="1">
    <source>
        <dbReference type="SAM" id="Phobius"/>
    </source>
</evidence>
<feature type="transmembrane region" description="Helical" evidence="1">
    <location>
        <begin position="216"/>
        <end position="237"/>
    </location>
</feature>
<feature type="transmembrane region" description="Helical" evidence="1">
    <location>
        <begin position="356"/>
        <end position="381"/>
    </location>
</feature>
<dbReference type="PANTHER" id="PTHR34289:SF8">
    <property type="entry name" value="DUF819 DOMAIN-CONTAINING PROTEIN"/>
    <property type="match status" value="1"/>
</dbReference>
<dbReference type="RefSeq" id="WP_015274586.1">
    <property type="nucleotide sequence ID" value="NC_019908.1"/>
</dbReference>
<proteinExistence type="predicted"/>
<evidence type="ECO:0000313" key="3">
    <source>
        <dbReference type="Proteomes" id="UP000010793"/>
    </source>
</evidence>
<feature type="transmembrane region" description="Helical" evidence="1">
    <location>
        <begin position="6"/>
        <end position="24"/>
    </location>
</feature>
<protein>
    <submittedName>
        <fullName evidence="2">Uncharacterized protein</fullName>
    </submittedName>
</protein>
<dbReference type="EMBL" id="CP002873">
    <property type="protein sequence ID" value="AGA66772.1"/>
    <property type="molecule type" value="Genomic_DNA"/>
</dbReference>
<reference evidence="2 3" key="1">
    <citation type="journal article" date="2013" name="Genome Announc.">
        <title>Complete Genome Sequence of the Porcine Strain Brachyspira pilosicoli P43/6/78(T.).</title>
        <authorList>
            <person name="Lin C."/>
            <person name="den Bakker H.C."/>
            <person name="Suzuki H."/>
            <person name="Lefebure T."/>
            <person name="Ponnala L."/>
            <person name="Sun Q."/>
            <person name="Stanhope M.J."/>
            <person name="Wiedmann M."/>
            <person name="Duhamel G.E."/>
        </authorList>
    </citation>
    <scope>NUCLEOTIDE SEQUENCE [LARGE SCALE GENOMIC DNA]</scope>
    <source>
        <strain evidence="2 3">P43/6/78</strain>
    </source>
</reference>
<sequence length="387" mass="41814">MSSFFQSDASILAIIFLITSLALLGQQIKLGRILGPALSVILLGIFCTNVGLTPVDHNVYGVFFTYCVPLSISIILMGVDIKALLKLSREPFVAMLVSVLSVSFLAFLFGLIFAKEIEDGWKVAGMFVGSYTGGSPNLTAIATALGTSREAIAAANAADYVVGTPAVIFYMSLPPILKASKQFNKIWPYSFTEEELAKDDGQGEFLGSKEWSIKEISSLIAIAMIIVAASTFVSQYFPDSVKGSARLILISTVSLILSRFPFIRKLRGNNDLGLFFSLLFLTVLGLTINLKGFLSSTFYITIFCALIIIFSMIFQWVVSRILKIKYQYVLLATVAAVWDGPTSALVAGGAKWKSLMSIAIIMGIMGGVCGNYLGITVAFLIKNTLGL</sequence>
<dbReference type="PANTHER" id="PTHR34289">
    <property type="entry name" value="PROTEIN, PUTATIVE (DUF819)-RELATED"/>
    <property type="match status" value="1"/>
</dbReference>
<dbReference type="InterPro" id="IPR008537">
    <property type="entry name" value="DUF819"/>
</dbReference>
<feature type="transmembrane region" description="Helical" evidence="1">
    <location>
        <begin position="58"/>
        <end position="79"/>
    </location>
</feature>
<keyword evidence="1" id="KW-1133">Transmembrane helix</keyword>
<feature type="transmembrane region" description="Helical" evidence="1">
    <location>
        <begin position="243"/>
        <end position="260"/>
    </location>
</feature>
<dbReference type="Pfam" id="PF05684">
    <property type="entry name" value="DUF819"/>
    <property type="match status" value="1"/>
</dbReference>
<keyword evidence="1" id="KW-0812">Transmembrane</keyword>
<name>A0A3B6VRC6_BRAPL</name>
<organism evidence="2 3">
    <name type="scientific">Brachyspira pilosicoli P43/6/78</name>
    <dbReference type="NCBI Taxonomy" id="1042417"/>
    <lineage>
        <taxon>Bacteria</taxon>
        <taxon>Pseudomonadati</taxon>
        <taxon>Spirochaetota</taxon>
        <taxon>Spirochaetia</taxon>
        <taxon>Brachyspirales</taxon>
        <taxon>Brachyspiraceae</taxon>
        <taxon>Brachyspira</taxon>
    </lineage>
</organism>
<feature type="transmembrane region" description="Helical" evidence="1">
    <location>
        <begin position="91"/>
        <end position="114"/>
    </location>
</feature>
<dbReference type="KEGG" id="bpip:BPP43_07830"/>
<gene>
    <name evidence="2" type="ORF">BPP43_07830</name>
</gene>
<feature type="transmembrane region" description="Helical" evidence="1">
    <location>
        <begin position="33"/>
        <end position="52"/>
    </location>
</feature>
<keyword evidence="3" id="KW-1185">Reference proteome</keyword>
<evidence type="ECO:0000313" key="2">
    <source>
        <dbReference type="EMBL" id="AGA66772.1"/>
    </source>
</evidence>
<feature type="transmembrane region" description="Helical" evidence="1">
    <location>
        <begin position="296"/>
        <end position="317"/>
    </location>
</feature>